<dbReference type="Pfam" id="PF02654">
    <property type="entry name" value="CobS"/>
    <property type="match status" value="1"/>
</dbReference>
<evidence type="ECO:0000256" key="10">
    <source>
        <dbReference type="ARBA" id="ARBA00022692"/>
    </source>
</evidence>
<feature type="transmembrane region" description="Helical" evidence="19">
    <location>
        <begin position="110"/>
        <end position="128"/>
    </location>
</feature>
<evidence type="ECO:0000256" key="5">
    <source>
        <dbReference type="ARBA" id="ARBA00013200"/>
    </source>
</evidence>
<comment type="similarity">
    <text evidence="4 19">Belongs to the CobS family.</text>
</comment>
<evidence type="ECO:0000313" key="20">
    <source>
        <dbReference type="EMBL" id="GLR65362.1"/>
    </source>
</evidence>
<evidence type="ECO:0000256" key="6">
    <source>
        <dbReference type="ARBA" id="ARBA00015850"/>
    </source>
</evidence>
<evidence type="ECO:0000256" key="15">
    <source>
        <dbReference type="ARBA" id="ARBA00032605"/>
    </source>
</evidence>
<dbReference type="InterPro" id="IPR003805">
    <property type="entry name" value="CobS"/>
</dbReference>
<protein>
    <recommendedName>
        <fullName evidence="6 19">Adenosylcobinamide-GDP ribazoletransferase</fullName>
        <ecNumber evidence="5 19">2.7.8.26</ecNumber>
    </recommendedName>
    <alternativeName>
        <fullName evidence="16 19">Cobalamin synthase</fullName>
    </alternativeName>
    <alternativeName>
        <fullName evidence="15 19">Cobalamin-5'-phosphate synthase</fullName>
    </alternativeName>
</protein>
<dbReference type="EMBL" id="BSOS01000003">
    <property type="protein sequence ID" value="GLR65362.1"/>
    <property type="molecule type" value="Genomic_DNA"/>
</dbReference>
<evidence type="ECO:0000256" key="9">
    <source>
        <dbReference type="ARBA" id="ARBA00022679"/>
    </source>
</evidence>
<keyword evidence="11 19" id="KW-0460">Magnesium</keyword>
<evidence type="ECO:0000256" key="2">
    <source>
        <dbReference type="ARBA" id="ARBA00004651"/>
    </source>
</evidence>
<evidence type="ECO:0000256" key="17">
    <source>
        <dbReference type="ARBA" id="ARBA00048623"/>
    </source>
</evidence>
<comment type="cofactor">
    <cofactor evidence="1 19">
        <name>Mg(2+)</name>
        <dbReference type="ChEBI" id="CHEBI:18420"/>
    </cofactor>
</comment>
<accession>A0ABQ6A489</accession>
<gene>
    <name evidence="20" type="primary">cobS_1</name>
    <name evidence="19" type="synonym">cobS</name>
    <name evidence="20" type="ORF">GCM10010909_00400</name>
</gene>
<keyword evidence="21" id="KW-1185">Reference proteome</keyword>
<evidence type="ECO:0000256" key="4">
    <source>
        <dbReference type="ARBA" id="ARBA00010561"/>
    </source>
</evidence>
<proteinExistence type="inferred from homology"/>
<comment type="catalytic activity">
    <reaction evidence="17 19">
        <text>alpha-ribazole + adenosylcob(III)inamide-GDP = adenosylcob(III)alamin + GMP + H(+)</text>
        <dbReference type="Rhea" id="RHEA:16049"/>
        <dbReference type="ChEBI" id="CHEBI:10329"/>
        <dbReference type="ChEBI" id="CHEBI:15378"/>
        <dbReference type="ChEBI" id="CHEBI:18408"/>
        <dbReference type="ChEBI" id="CHEBI:58115"/>
        <dbReference type="ChEBI" id="CHEBI:60487"/>
        <dbReference type="EC" id="2.7.8.26"/>
    </reaction>
</comment>
<evidence type="ECO:0000256" key="13">
    <source>
        <dbReference type="ARBA" id="ARBA00023136"/>
    </source>
</evidence>
<evidence type="ECO:0000256" key="12">
    <source>
        <dbReference type="ARBA" id="ARBA00022989"/>
    </source>
</evidence>
<evidence type="ECO:0000256" key="18">
    <source>
        <dbReference type="ARBA" id="ARBA00049504"/>
    </source>
</evidence>
<feature type="transmembrane region" description="Helical" evidence="19">
    <location>
        <begin position="63"/>
        <end position="81"/>
    </location>
</feature>
<evidence type="ECO:0000256" key="11">
    <source>
        <dbReference type="ARBA" id="ARBA00022842"/>
    </source>
</evidence>
<keyword evidence="7 19" id="KW-1003">Cell membrane</keyword>
<dbReference type="EC" id="2.7.8.26" evidence="5 19"/>
<evidence type="ECO:0000313" key="21">
    <source>
        <dbReference type="Proteomes" id="UP001156641"/>
    </source>
</evidence>
<comment type="caution">
    <text evidence="20">The sequence shown here is derived from an EMBL/GenBank/DDBJ whole genome shotgun (WGS) entry which is preliminary data.</text>
</comment>
<evidence type="ECO:0000256" key="14">
    <source>
        <dbReference type="ARBA" id="ARBA00025228"/>
    </source>
</evidence>
<keyword evidence="13 19" id="KW-0472">Membrane</keyword>
<evidence type="ECO:0000256" key="7">
    <source>
        <dbReference type="ARBA" id="ARBA00022475"/>
    </source>
</evidence>
<sequence length="254" mass="26790">MRRQFSLLLCAVQFLTRLPVPASPGFQADWINRSARYFPLAGQLTGLLSAAVLLFAAQFWSTWIAAALGLLTATLITGALHEDGLADTADGFCGGHDPAHRLAIMKDSRIGAYGVLALGFCTVLKLASLAALSPFLAACSLIAAHGVARAATVIVMHRLPYAGDPASAKISIANLPPTRTEMWIALLLACWPLFLLHYIDIMLSLALCAILTLALARAANRLIGGQRGDVLGAVEQLCEAGFLLGCAAKFGAIH</sequence>
<evidence type="ECO:0000256" key="8">
    <source>
        <dbReference type="ARBA" id="ARBA00022573"/>
    </source>
</evidence>
<evidence type="ECO:0000256" key="1">
    <source>
        <dbReference type="ARBA" id="ARBA00001946"/>
    </source>
</evidence>
<comment type="pathway">
    <text evidence="3 19">Cofactor biosynthesis; adenosylcobalamin biosynthesis; adenosylcobalamin from cob(II)yrinate a,c-diamide: step 7/7.</text>
</comment>
<feature type="transmembrane region" description="Helical" evidence="19">
    <location>
        <begin position="37"/>
        <end position="56"/>
    </location>
</feature>
<dbReference type="Proteomes" id="UP001156641">
    <property type="component" value="Unassembled WGS sequence"/>
</dbReference>
<keyword evidence="12 19" id="KW-1133">Transmembrane helix</keyword>
<name>A0ABQ6A489_9PROT</name>
<dbReference type="RefSeq" id="WP_284255861.1">
    <property type="nucleotide sequence ID" value="NZ_BSOS01000003.1"/>
</dbReference>
<comment type="catalytic activity">
    <reaction evidence="18 19">
        <text>alpha-ribazole 5'-phosphate + adenosylcob(III)inamide-GDP = adenosylcob(III)alamin 5'-phosphate + GMP + H(+)</text>
        <dbReference type="Rhea" id="RHEA:23560"/>
        <dbReference type="ChEBI" id="CHEBI:15378"/>
        <dbReference type="ChEBI" id="CHEBI:57918"/>
        <dbReference type="ChEBI" id="CHEBI:58115"/>
        <dbReference type="ChEBI" id="CHEBI:60487"/>
        <dbReference type="ChEBI" id="CHEBI:60493"/>
        <dbReference type="EC" id="2.7.8.26"/>
    </reaction>
</comment>
<reference evidence="21" key="1">
    <citation type="journal article" date="2019" name="Int. J. Syst. Evol. Microbiol.">
        <title>The Global Catalogue of Microorganisms (GCM) 10K type strain sequencing project: providing services to taxonomists for standard genome sequencing and annotation.</title>
        <authorList>
            <consortium name="The Broad Institute Genomics Platform"/>
            <consortium name="The Broad Institute Genome Sequencing Center for Infectious Disease"/>
            <person name="Wu L."/>
            <person name="Ma J."/>
        </authorList>
    </citation>
    <scope>NUCLEOTIDE SEQUENCE [LARGE SCALE GENOMIC DNA]</scope>
    <source>
        <strain evidence="21">NBRC 112502</strain>
    </source>
</reference>
<dbReference type="PANTHER" id="PTHR34148">
    <property type="entry name" value="ADENOSYLCOBINAMIDE-GDP RIBAZOLETRANSFERASE"/>
    <property type="match status" value="1"/>
</dbReference>
<evidence type="ECO:0000256" key="3">
    <source>
        <dbReference type="ARBA" id="ARBA00004663"/>
    </source>
</evidence>
<dbReference type="NCBIfam" id="TIGR00317">
    <property type="entry name" value="cobS"/>
    <property type="match status" value="1"/>
</dbReference>
<organism evidence="20 21">
    <name type="scientific">Acidocella aquatica</name>
    <dbReference type="NCBI Taxonomy" id="1922313"/>
    <lineage>
        <taxon>Bacteria</taxon>
        <taxon>Pseudomonadati</taxon>
        <taxon>Pseudomonadota</taxon>
        <taxon>Alphaproteobacteria</taxon>
        <taxon>Acetobacterales</taxon>
        <taxon>Acidocellaceae</taxon>
        <taxon>Acidocella</taxon>
    </lineage>
</organism>
<keyword evidence="10 19" id="KW-0812">Transmembrane</keyword>
<dbReference type="HAMAP" id="MF_00719">
    <property type="entry name" value="CobS"/>
    <property type="match status" value="1"/>
</dbReference>
<comment type="subcellular location">
    <subcellularLocation>
        <location evidence="2 19">Cell membrane</location>
        <topology evidence="2 19">Multi-pass membrane protein</topology>
    </subcellularLocation>
</comment>
<evidence type="ECO:0000256" key="16">
    <source>
        <dbReference type="ARBA" id="ARBA00032853"/>
    </source>
</evidence>
<keyword evidence="9 19" id="KW-0808">Transferase</keyword>
<comment type="function">
    <text evidence="14 19">Joins adenosylcobinamide-GDP and alpha-ribazole to generate adenosylcobalamin (Ado-cobalamin). Also synthesizes adenosylcobalamin 5'-phosphate from adenosylcobinamide-GDP and alpha-ribazole 5'-phosphate.</text>
</comment>
<evidence type="ECO:0000256" key="19">
    <source>
        <dbReference type="HAMAP-Rule" id="MF_00719"/>
    </source>
</evidence>
<keyword evidence="8 19" id="KW-0169">Cobalamin biosynthesis</keyword>
<feature type="transmembrane region" description="Helical" evidence="19">
    <location>
        <begin position="183"/>
        <end position="216"/>
    </location>
</feature>
<dbReference type="PANTHER" id="PTHR34148:SF1">
    <property type="entry name" value="ADENOSYLCOBINAMIDE-GDP RIBAZOLETRANSFERASE"/>
    <property type="match status" value="1"/>
</dbReference>